<keyword evidence="4 9" id="KW-0489">Methyltransferase</keyword>
<dbReference type="Gene3D" id="1.10.10.10">
    <property type="entry name" value="Winged helix-like DNA-binding domain superfamily/Winged helix DNA-binding domain"/>
    <property type="match status" value="1"/>
</dbReference>
<dbReference type="InterPro" id="IPR001497">
    <property type="entry name" value="MethylDNA_cys_MeTrfase_AS"/>
</dbReference>
<dbReference type="PANTHER" id="PTHR10815">
    <property type="entry name" value="METHYLATED-DNA--PROTEIN-CYSTEINE METHYLTRANSFERASE"/>
    <property type="match status" value="1"/>
</dbReference>
<keyword evidence="6 9" id="KW-0227">DNA damage</keyword>
<evidence type="ECO:0000313" key="13">
    <source>
        <dbReference type="Proteomes" id="UP000464378"/>
    </source>
</evidence>
<comment type="function">
    <text evidence="9">Involved in the cellular defense against the biological effects of O6-methylguanine (O6-MeG) and O4-methylthymine (O4-MeT) in DNA. Repairs the methylated nucleobase in DNA by stoichiometrically transferring the methyl group to a cysteine residue in the enzyme. This is a suicide reaction: the enzyme is irreversibly inactivated.</text>
</comment>
<comment type="catalytic activity">
    <reaction evidence="8 9">
        <text>a 6-O-methyl-2'-deoxyguanosine in DNA + L-cysteinyl-[protein] = S-methyl-L-cysteinyl-[protein] + a 2'-deoxyguanosine in DNA</text>
        <dbReference type="Rhea" id="RHEA:24000"/>
        <dbReference type="Rhea" id="RHEA-COMP:10131"/>
        <dbReference type="Rhea" id="RHEA-COMP:10132"/>
        <dbReference type="Rhea" id="RHEA-COMP:11367"/>
        <dbReference type="Rhea" id="RHEA-COMP:11368"/>
        <dbReference type="ChEBI" id="CHEBI:29950"/>
        <dbReference type="ChEBI" id="CHEBI:82612"/>
        <dbReference type="ChEBI" id="CHEBI:85445"/>
        <dbReference type="ChEBI" id="CHEBI:85448"/>
        <dbReference type="EC" id="2.1.1.63"/>
    </reaction>
</comment>
<dbReference type="AlphaFoldDB" id="A0A6C2YJC7"/>
<dbReference type="EMBL" id="LR593887">
    <property type="protein sequence ID" value="VTR99098.1"/>
    <property type="molecule type" value="Genomic_DNA"/>
</dbReference>
<proteinExistence type="inferred from homology"/>
<dbReference type="GO" id="GO:0005737">
    <property type="term" value="C:cytoplasm"/>
    <property type="evidence" value="ECO:0007669"/>
    <property type="project" value="UniProtKB-SubCell"/>
</dbReference>
<feature type="active site" description="Nucleophile; methyl group acceptor" evidence="9">
    <location>
        <position position="130"/>
    </location>
</feature>
<gene>
    <name evidence="12" type="ORF">GMBLW1_22900</name>
</gene>
<dbReference type="GO" id="GO:0003908">
    <property type="term" value="F:methylated-DNA-[protein]-cysteine S-methyltransferase activity"/>
    <property type="evidence" value="ECO:0007669"/>
    <property type="project" value="UniProtKB-UniRule"/>
</dbReference>
<dbReference type="FunFam" id="1.10.10.10:FF:000214">
    <property type="entry name" value="Methylated-DNA--protein-cysteine methyltransferase"/>
    <property type="match status" value="1"/>
</dbReference>
<dbReference type="InterPro" id="IPR014048">
    <property type="entry name" value="MethylDNA_cys_MeTrfase_DNA-bd"/>
</dbReference>
<comment type="catalytic activity">
    <reaction evidence="1 9">
        <text>a 4-O-methyl-thymidine in DNA + L-cysteinyl-[protein] = a thymidine in DNA + S-methyl-L-cysteinyl-[protein]</text>
        <dbReference type="Rhea" id="RHEA:53428"/>
        <dbReference type="Rhea" id="RHEA-COMP:10131"/>
        <dbReference type="Rhea" id="RHEA-COMP:10132"/>
        <dbReference type="Rhea" id="RHEA-COMP:13555"/>
        <dbReference type="Rhea" id="RHEA-COMP:13556"/>
        <dbReference type="ChEBI" id="CHEBI:29950"/>
        <dbReference type="ChEBI" id="CHEBI:82612"/>
        <dbReference type="ChEBI" id="CHEBI:137386"/>
        <dbReference type="ChEBI" id="CHEBI:137387"/>
        <dbReference type="EC" id="2.1.1.63"/>
    </reaction>
</comment>
<dbReference type="Pfam" id="PF01035">
    <property type="entry name" value="DNA_binding_1"/>
    <property type="match status" value="1"/>
</dbReference>
<feature type="domain" description="Methylated-DNA-[protein]-cysteine S-methyltransferase DNA binding" evidence="10">
    <location>
        <begin position="79"/>
        <end position="158"/>
    </location>
</feature>
<dbReference type="Proteomes" id="UP000464378">
    <property type="component" value="Chromosome"/>
</dbReference>
<dbReference type="Pfam" id="PF02870">
    <property type="entry name" value="Methyltransf_1N"/>
    <property type="match status" value="1"/>
</dbReference>
<evidence type="ECO:0000256" key="3">
    <source>
        <dbReference type="ARBA" id="ARBA00022490"/>
    </source>
</evidence>
<dbReference type="SUPFAM" id="SSF53155">
    <property type="entry name" value="Methylated DNA-protein cysteine methyltransferase domain"/>
    <property type="match status" value="1"/>
</dbReference>
<dbReference type="PROSITE" id="PS00374">
    <property type="entry name" value="MGMT"/>
    <property type="match status" value="1"/>
</dbReference>
<dbReference type="InterPro" id="IPR036217">
    <property type="entry name" value="MethylDNA_cys_MeTrfase_DNAb"/>
</dbReference>
<evidence type="ECO:0000256" key="7">
    <source>
        <dbReference type="ARBA" id="ARBA00023204"/>
    </source>
</evidence>
<evidence type="ECO:0000256" key="5">
    <source>
        <dbReference type="ARBA" id="ARBA00022679"/>
    </source>
</evidence>
<comment type="subcellular location">
    <subcellularLocation>
        <location evidence="9">Cytoplasm</location>
    </subcellularLocation>
</comment>
<dbReference type="RefSeq" id="WP_162656891.1">
    <property type="nucleotide sequence ID" value="NZ_LR593887.1"/>
</dbReference>
<keyword evidence="13" id="KW-1185">Reference proteome</keyword>
<evidence type="ECO:0000256" key="1">
    <source>
        <dbReference type="ARBA" id="ARBA00001286"/>
    </source>
</evidence>
<dbReference type="SUPFAM" id="SSF46767">
    <property type="entry name" value="Methylated DNA-protein cysteine methyltransferase, C-terminal domain"/>
    <property type="match status" value="1"/>
</dbReference>
<dbReference type="InterPro" id="IPR036388">
    <property type="entry name" value="WH-like_DNA-bd_sf"/>
</dbReference>
<accession>A0A6C2YJC7</accession>
<evidence type="ECO:0000256" key="6">
    <source>
        <dbReference type="ARBA" id="ARBA00022763"/>
    </source>
</evidence>
<dbReference type="CDD" id="cd06445">
    <property type="entry name" value="ATase"/>
    <property type="match status" value="1"/>
</dbReference>
<dbReference type="InterPro" id="IPR036631">
    <property type="entry name" value="MGMT_N_sf"/>
</dbReference>
<dbReference type="PANTHER" id="PTHR10815:SF5">
    <property type="entry name" value="METHYLATED-DNA--PROTEIN-CYSTEINE METHYLTRANSFERASE"/>
    <property type="match status" value="1"/>
</dbReference>
<dbReference type="InterPro" id="IPR023546">
    <property type="entry name" value="MGMT"/>
</dbReference>
<reference evidence="12" key="1">
    <citation type="submission" date="2019-04" db="EMBL/GenBank/DDBJ databases">
        <authorList>
            <consortium name="Science for Life Laboratories"/>
        </authorList>
    </citation>
    <scope>NUCLEOTIDE SEQUENCE</scope>
    <source>
        <strain evidence="12">MBLW1</strain>
    </source>
</reference>
<keyword evidence="5 9" id="KW-0808">Transferase</keyword>
<dbReference type="InterPro" id="IPR008332">
    <property type="entry name" value="MethylG_MeTrfase_N"/>
</dbReference>
<dbReference type="GO" id="GO:0006307">
    <property type="term" value="P:DNA alkylation repair"/>
    <property type="evidence" value="ECO:0007669"/>
    <property type="project" value="UniProtKB-UniRule"/>
</dbReference>
<evidence type="ECO:0000313" key="12">
    <source>
        <dbReference type="EMBL" id="VIP01670.1"/>
    </source>
</evidence>
<dbReference type="Gene3D" id="3.30.160.70">
    <property type="entry name" value="Methylated DNA-protein cysteine methyltransferase domain"/>
    <property type="match status" value="1"/>
</dbReference>
<dbReference type="EC" id="2.1.1.63" evidence="9"/>
<sequence length="178" mass="19504">MIARLVYSILPSPVGNLWLLSNGMALTGLYFGKPSADIGDPTHWVQDDAWLAPVREQLSEYFAGHLREFDLPLEPDGTAFQKQVWSELSRIPYGETVSYADIAERIGRPSSSRAVGMANGRNPISIIVPCHRVIGRNGQLVGYGGGLDNKQWLLRHEAESLGVTGDGLFGRGIIQQES</sequence>
<comment type="miscellaneous">
    <text evidence="9">This enzyme catalyzes only one turnover and therefore is not strictly catalytic. According to one definition, an enzyme is a biocatalyst that acts repeatedly and over many reaction cycles.</text>
</comment>
<comment type="similarity">
    <text evidence="2 9">Belongs to the MGMT family.</text>
</comment>
<dbReference type="GO" id="GO:0032259">
    <property type="term" value="P:methylation"/>
    <property type="evidence" value="ECO:0007669"/>
    <property type="project" value="UniProtKB-KW"/>
</dbReference>
<protein>
    <recommendedName>
        <fullName evidence="9">Methylated-DNA--protein-cysteine methyltransferase</fullName>
        <ecNumber evidence="9">2.1.1.63</ecNumber>
    </recommendedName>
    <alternativeName>
        <fullName evidence="9">6-O-methylguanine-DNA methyltransferase</fullName>
        <shortName evidence="9">MGMT</shortName>
    </alternativeName>
    <alternativeName>
        <fullName evidence="9">O-6-methylguanine-DNA-alkyltransferase</fullName>
    </alternativeName>
</protein>
<dbReference type="FunCoup" id="A0A6C2YJC7">
    <property type="interactions" value="82"/>
</dbReference>
<keyword evidence="3 9" id="KW-0963">Cytoplasm</keyword>
<dbReference type="KEGG" id="tim:GMBLW1_22900"/>
<name>A0A6C2YJC7_9BACT</name>
<feature type="domain" description="Methylguanine DNA methyltransferase ribonuclease-like" evidence="11">
    <location>
        <begin position="5"/>
        <end position="75"/>
    </location>
</feature>
<dbReference type="HAMAP" id="MF_00772">
    <property type="entry name" value="OGT"/>
    <property type="match status" value="1"/>
</dbReference>
<evidence type="ECO:0000259" key="11">
    <source>
        <dbReference type="Pfam" id="PF02870"/>
    </source>
</evidence>
<keyword evidence="7 9" id="KW-0234">DNA repair</keyword>
<evidence type="ECO:0000259" key="10">
    <source>
        <dbReference type="Pfam" id="PF01035"/>
    </source>
</evidence>
<dbReference type="EMBL" id="LR586016">
    <property type="protein sequence ID" value="VIP01670.1"/>
    <property type="molecule type" value="Genomic_DNA"/>
</dbReference>
<evidence type="ECO:0000256" key="4">
    <source>
        <dbReference type="ARBA" id="ARBA00022603"/>
    </source>
</evidence>
<dbReference type="NCBIfam" id="TIGR00589">
    <property type="entry name" value="ogt"/>
    <property type="match status" value="1"/>
</dbReference>
<dbReference type="InParanoid" id="A0A6C2YJC7"/>
<evidence type="ECO:0000256" key="8">
    <source>
        <dbReference type="ARBA" id="ARBA00049348"/>
    </source>
</evidence>
<evidence type="ECO:0000256" key="2">
    <source>
        <dbReference type="ARBA" id="ARBA00008711"/>
    </source>
</evidence>
<organism evidence="12">
    <name type="scientific">Tuwongella immobilis</name>
    <dbReference type="NCBI Taxonomy" id="692036"/>
    <lineage>
        <taxon>Bacteria</taxon>
        <taxon>Pseudomonadati</taxon>
        <taxon>Planctomycetota</taxon>
        <taxon>Planctomycetia</taxon>
        <taxon>Gemmatales</taxon>
        <taxon>Gemmataceae</taxon>
        <taxon>Tuwongella</taxon>
    </lineage>
</organism>
<evidence type="ECO:0000256" key="9">
    <source>
        <dbReference type="HAMAP-Rule" id="MF_00772"/>
    </source>
</evidence>